<dbReference type="SUPFAM" id="SSF51316">
    <property type="entry name" value="Mss4-like"/>
    <property type="match status" value="1"/>
</dbReference>
<comment type="catalytic activity">
    <reaction evidence="4">
        <text>L-methionyl-[protein] + [thioredoxin]-disulfide + H2O = L-methionyl-(R)-S-oxide-[protein] + [thioredoxin]-dithiol</text>
        <dbReference type="Rhea" id="RHEA:24164"/>
        <dbReference type="Rhea" id="RHEA-COMP:10698"/>
        <dbReference type="Rhea" id="RHEA-COMP:10700"/>
        <dbReference type="Rhea" id="RHEA-COMP:12313"/>
        <dbReference type="Rhea" id="RHEA-COMP:12314"/>
        <dbReference type="ChEBI" id="CHEBI:15377"/>
        <dbReference type="ChEBI" id="CHEBI:16044"/>
        <dbReference type="ChEBI" id="CHEBI:29950"/>
        <dbReference type="ChEBI" id="CHEBI:45764"/>
        <dbReference type="ChEBI" id="CHEBI:50058"/>
        <dbReference type="EC" id="1.8.4.12"/>
    </reaction>
</comment>
<evidence type="ECO:0000256" key="2">
    <source>
        <dbReference type="ARBA" id="ARBA00012499"/>
    </source>
</evidence>
<evidence type="ECO:0000259" key="6">
    <source>
        <dbReference type="PROSITE" id="PS51790"/>
    </source>
</evidence>
<keyword evidence="8" id="KW-1185">Reference proteome</keyword>
<sequence length="174" mass="19091">MNRRAVLQSFATLAALPLISACSRSKTAADISSTITIKPLNKPHEEWRGLVSPAAYQVLFEEDTEPPGSSALNKEDRKGTYLCAACYLPLFDSANKYESGTGWPSFTQPITGHIGTARDFKMILPRTEYHCARCGGHQGHVFKDGPLPRGERWCNNGVALKFVLRGAQLPALRS</sequence>
<dbReference type="NCBIfam" id="TIGR00357">
    <property type="entry name" value="peptide-methionine (R)-S-oxide reductase MsrB"/>
    <property type="match status" value="1"/>
</dbReference>
<evidence type="ECO:0000313" key="7">
    <source>
        <dbReference type="EMBL" id="ARO88097.1"/>
    </source>
</evidence>
<keyword evidence="3" id="KW-0560">Oxidoreductase</keyword>
<dbReference type="OrthoDB" id="4174719at2"/>
<evidence type="ECO:0000256" key="4">
    <source>
        <dbReference type="ARBA" id="ARBA00048488"/>
    </source>
</evidence>
<dbReference type="eggNOG" id="COG0229">
    <property type="taxonomic scope" value="Bacteria"/>
</dbReference>
<dbReference type="PANTHER" id="PTHR10173:SF52">
    <property type="entry name" value="METHIONINE-R-SULFOXIDE REDUCTASE B1"/>
    <property type="match status" value="1"/>
</dbReference>
<dbReference type="PANTHER" id="PTHR10173">
    <property type="entry name" value="METHIONINE SULFOXIDE REDUCTASE"/>
    <property type="match status" value="1"/>
</dbReference>
<dbReference type="Pfam" id="PF01641">
    <property type="entry name" value="SelR"/>
    <property type="match status" value="1"/>
</dbReference>
<dbReference type="GO" id="GO:0005737">
    <property type="term" value="C:cytoplasm"/>
    <property type="evidence" value="ECO:0007669"/>
    <property type="project" value="TreeGrafter"/>
</dbReference>
<proteinExistence type="inferred from homology"/>
<comment type="similarity">
    <text evidence="1">Belongs to the MsrB Met sulfoxide reductase family.</text>
</comment>
<dbReference type="Proteomes" id="UP000012179">
    <property type="component" value="Chromosome"/>
</dbReference>
<name>A0A1W6SQL5_9PROT</name>
<keyword evidence="5" id="KW-0732">Signal</keyword>
<dbReference type="EC" id="1.8.4.12" evidence="2"/>
<feature type="signal peptide" evidence="5">
    <location>
        <begin position="1"/>
        <end position="28"/>
    </location>
</feature>
<evidence type="ECO:0000256" key="3">
    <source>
        <dbReference type="ARBA" id="ARBA00023002"/>
    </source>
</evidence>
<dbReference type="InterPro" id="IPR028427">
    <property type="entry name" value="Met_Sox_Rdtase_MsrB"/>
</dbReference>
<dbReference type="InterPro" id="IPR011057">
    <property type="entry name" value="Mss4-like_sf"/>
</dbReference>
<feature type="chain" id="PRO_5010858777" description="peptide-methionine (R)-S-oxide reductase" evidence="5">
    <location>
        <begin position="29"/>
        <end position="174"/>
    </location>
</feature>
<dbReference type="KEGG" id="nlc:EBAPG3_010110"/>
<dbReference type="PROSITE" id="PS51257">
    <property type="entry name" value="PROKAR_LIPOPROTEIN"/>
    <property type="match status" value="1"/>
</dbReference>
<gene>
    <name evidence="7" type="ORF">EBAPG3_010110</name>
</gene>
<dbReference type="AlphaFoldDB" id="A0A1W6SQL5"/>
<evidence type="ECO:0000313" key="8">
    <source>
        <dbReference type="Proteomes" id="UP000012179"/>
    </source>
</evidence>
<reference evidence="7 8" key="1">
    <citation type="journal article" date="2015" name="Int. J. Syst. Evol. Microbiol.">
        <title>Nitrosospira lacus sp. nov., a psychrotolerant, ammonia-oxidizing bacterium from sandy lake sediment.</title>
        <authorList>
            <person name="Urakawa H."/>
            <person name="Garcia J.C."/>
            <person name="Nielsen J.L."/>
            <person name="Le V.Q."/>
            <person name="Kozlowski J.A."/>
            <person name="Stein L.Y."/>
            <person name="Lim C.K."/>
            <person name="Pommerening-Roser A."/>
            <person name="Martens-Habbena W."/>
            <person name="Stahl D.A."/>
            <person name="Klotz M.G."/>
        </authorList>
    </citation>
    <scope>NUCLEOTIDE SEQUENCE [LARGE SCALE GENOMIC DNA]</scope>
    <source>
        <strain evidence="7 8">APG3</strain>
    </source>
</reference>
<evidence type="ECO:0000256" key="1">
    <source>
        <dbReference type="ARBA" id="ARBA00007174"/>
    </source>
</evidence>
<protein>
    <recommendedName>
        <fullName evidence="2">peptide-methionine (R)-S-oxide reductase</fullName>
        <ecNumber evidence="2">1.8.4.12</ecNumber>
    </recommendedName>
</protein>
<feature type="domain" description="MsrB" evidence="6">
    <location>
        <begin position="44"/>
        <end position="165"/>
    </location>
</feature>
<dbReference type="EMBL" id="CP021106">
    <property type="protein sequence ID" value="ARO88097.1"/>
    <property type="molecule type" value="Genomic_DNA"/>
</dbReference>
<accession>A0A1W6SQL5</accession>
<dbReference type="PROSITE" id="PS51790">
    <property type="entry name" value="MSRB"/>
    <property type="match status" value="1"/>
</dbReference>
<evidence type="ECO:0000256" key="5">
    <source>
        <dbReference type="SAM" id="SignalP"/>
    </source>
</evidence>
<organism evidence="7 8">
    <name type="scientific">Nitrosospira lacus</name>
    <dbReference type="NCBI Taxonomy" id="1288494"/>
    <lineage>
        <taxon>Bacteria</taxon>
        <taxon>Pseudomonadati</taxon>
        <taxon>Pseudomonadota</taxon>
        <taxon>Betaproteobacteria</taxon>
        <taxon>Nitrosomonadales</taxon>
        <taxon>Nitrosomonadaceae</taxon>
        <taxon>Nitrosospira</taxon>
    </lineage>
</organism>
<dbReference type="GO" id="GO:0033743">
    <property type="term" value="F:peptide-methionine (R)-S-oxide reductase activity"/>
    <property type="evidence" value="ECO:0007669"/>
    <property type="project" value="UniProtKB-EC"/>
</dbReference>
<dbReference type="Gene3D" id="2.170.150.20">
    <property type="entry name" value="Peptide methionine sulfoxide reductase"/>
    <property type="match status" value="1"/>
</dbReference>
<dbReference type="GO" id="GO:0030091">
    <property type="term" value="P:protein repair"/>
    <property type="evidence" value="ECO:0007669"/>
    <property type="project" value="InterPro"/>
</dbReference>
<dbReference type="GO" id="GO:0006979">
    <property type="term" value="P:response to oxidative stress"/>
    <property type="evidence" value="ECO:0007669"/>
    <property type="project" value="InterPro"/>
</dbReference>
<dbReference type="RefSeq" id="WP_004177570.1">
    <property type="nucleotide sequence ID" value="NZ_CP021106.3"/>
</dbReference>
<dbReference type="InterPro" id="IPR002579">
    <property type="entry name" value="Met_Sox_Rdtase_MsrB_dom"/>
</dbReference>